<protein>
    <submittedName>
        <fullName evidence="1">Uncharacterized protein</fullName>
    </submittedName>
</protein>
<name>A0AAD5RDG2_PARTN</name>
<dbReference type="AlphaFoldDB" id="A0AAD5RDG2"/>
<proteinExistence type="predicted"/>
<evidence type="ECO:0000313" key="2">
    <source>
        <dbReference type="Proteomes" id="UP001196413"/>
    </source>
</evidence>
<comment type="caution">
    <text evidence="1">The sequence shown here is derived from an EMBL/GenBank/DDBJ whole genome shotgun (WGS) entry which is preliminary data.</text>
</comment>
<evidence type="ECO:0000313" key="1">
    <source>
        <dbReference type="EMBL" id="KAJ1372749.1"/>
    </source>
</evidence>
<accession>A0AAD5RDG2</accession>
<dbReference type="EMBL" id="JAHQIW010007180">
    <property type="protein sequence ID" value="KAJ1372749.1"/>
    <property type="molecule type" value="Genomic_DNA"/>
</dbReference>
<dbReference type="Proteomes" id="UP001196413">
    <property type="component" value="Unassembled WGS sequence"/>
</dbReference>
<reference evidence="1" key="1">
    <citation type="submission" date="2021-06" db="EMBL/GenBank/DDBJ databases">
        <title>Parelaphostrongylus tenuis whole genome reference sequence.</title>
        <authorList>
            <person name="Garwood T.J."/>
            <person name="Larsen P.A."/>
            <person name="Fountain-Jones N.M."/>
            <person name="Garbe J.R."/>
            <person name="Macchietto M.G."/>
            <person name="Kania S.A."/>
            <person name="Gerhold R.W."/>
            <person name="Richards J.E."/>
            <person name="Wolf T.M."/>
        </authorList>
    </citation>
    <scope>NUCLEOTIDE SEQUENCE</scope>
    <source>
        <strain evidence="1">MNPRO001-30</strain>
        <tissue evidence="1">Meninges</tissue>
    </source>
</reference>
<gene>
    <name evidence="1" type="ORF">KIN20_034993</name>
</gene>
<sequence>MDCSQDHSPQYDSYNVQLIKGKEGRKEEKGGHFNGTRNRHRKIQKLGDRFMKKINTSR</sequence>
<keyword evidence="2" id="KW-1185">Reference proteome</keyword>
<organism evidence="1 2">
    <name type="scientific">Parelaphostrongylus tenuis</name>
    <name type="common">Meningeal worm</name>
    <dbReference type="NCBI Taxonomy" id="148309"/>
    <lineage>
        <taxon>Eukaryota</taxon>
        <taxon>Metazoa</taxon>
        <taxon>Ecdysozoa</taxon>
        <taxon>Nematoda</taxon>
        <taxon>Chromadorea</taxon>
        <taxon>Rhabditida</taxon>
        <taxon>Rhabditina</taxon>
        <taxon>Rhabditomorpha</taxon>
        <taxon>Strongyloidea</taxon>
        <taxon>Metastrongylidae</taxon>
        <taxon>Parelaphostrongylus</taxon>
    </lineage>
</organism>